<dbReference type="InterPro" id="IPR036875">
    <property type="entry name" value="Znf_CCHC_sf"/>
</dbReference>
<evidence type="ECO:0000256" key="1">
    <source>
        <dbReference type="SAM" id="MobiDB-lite"/>
    </source>
</evidence>
<dbReference type="InterPro" id="IPR054722">
    <property type="entry name" value="PolX-like_BBD"/>
</dbReference>
<dbReference type="PANTHER" id="PTHR35317:SF24">
    <property type="entry name" value="RETROVIRUS-RELATED POL POLYPROTEIN FROM TRANSPOSON TNT 1-94"/>
    <property type="match status" value="1"/>
</dbReference>
<accession>A0AAV8TZE4</accession>
<evidence type="ECO:0000313" key="3">
    <source>
        <dbReference type="EMBL" id="KAJ8771210.1"/>
    </source>
</evidence>
<dbReference type="Proteomes" id="UP001159364">
    <property type="component" value="Linkage Group LG03"/>
</dbReference>
<comment type="caution">
    <text evidence="3">The sequence shown here is derived from an EMBL/GenBank/DDBJ whole genome shotgun (WGS) entry which is preliminary data.</text>
</comment>
<evidence type="ECO:0000259" key="2">
    <source>
        <dbReference type="Pfam" id="PF22936"/>
    </source>
</evidence>
<dbReference type="EMBL" id="JAIWQS010000003">
    <property type="protein sequence ID" value="KAJ8771210.1"/>
    <property type="molecule type" value="Genomic_DNA"/>
</dbReference>
<dbReference type="GO" id="GO:0008270">
    <property type="term" value="F:zinc ion binding"/>
    <property type="evidence" value="ECO:0007669"/>
    <property type="project" value="InterPro"/>
</dbReference>
<feature type="domain" description="Retrovirus-related Pol polyprotein from transposon TNT 1-94-like beta-barrel" evidence="2">
    <location>
        <begin position="309"/>
        <end position="388"/>
    </location>
</feature>
<keyword evidence="4" id="KW-1185">Reference proteome</keyword>
<name>A0AAV8TZE4_9ROSI</name>
<proteinExistence type="predicted"/>
<dbReference type="Pfam" id="PF14223">
    <property type="entry name" value="Retrotran_gag_2"/>
    <property type="match status" value="1"/>
</dbReference>
<organism evidence="3 4">
    <name type="scientific">Erythroxylum novogranatense</name>
    <dbReference type="NCBI Taxonomy" id="1862640"/>
    <lineage>
        <taxon>Eukaryota</taxon>
        <taxon>Viridiplantae</taxon>
        <taxon>Streptophyta</taxon>
        <taxon>Embryophyta</taxon>
        <taxon>Tracheophyta</taxon>
        <taxon>Spermatophyta</taxon>
        <taxon>Magnoliopsida</taxon>
        <taxon>eudicotyledons</taxon>
        <taxon>Gunneridae</taxon>
        <taxon>Pentapetalae</taxon>
        <taxon>rosids</taxon>
        <taxon>fabids</taxon>
        <taxon>Malpighiales</taxon>
        <taxon>Erythroxylaceae</taxon>
        <taxon>Erythroxylum</taxon>
    </lineage>
</organism>
<dbReference type="SUPFAM" id="SSF57756">
    <property type="entry name" value="Retrovirus zinc finger-like domains"/>
    <property type="match status" value="1"/>
</dbReference>
<feature type="region of interest" description="Disordered" evidence="1">
    <location>
        <begin position="191"/>
        <end position="228"/>
    </location>
</feature>
<dbReference type="AlphaFoldDB" id="A0AAV8TZE4"/>
<reference evidence="3 4" key="1">
    <citation type="submission" date="2021-09" db="EMBL/GenBank/DDBJ databases">
        <title>Genomic insights and catalytic innovation underlie evolution of tropane alkaloids biosynthesis.</title>
        <authorList>
            <person name="Wang Y.-J."/>
            <person name="Tian T."/>
            <person name="Huang J.-P."/>
            <person name="Huang S.-X."/>
        </authorList>
    </citation>
    <scope>NUCLEOTIDE SEQUENCE [LARGE SCALE GENOMIC DNA]</scope>
    <source>
        <strain evidence="3">KIB-2018</strain>
        <tissue evidence="3">Leaf</tissue>
    </source>
</reference>
<sequence>MQASGSNFSPITPPVFDGENYQAWAVKMTAYMEGCDMWEAVESDYAVDPLPENPTLNQLKFQKEKITRKAKAKSCLYATVSPTIFTRIMRLGSAFEIWNFLKGEYEGDERVRSMKVLNLMREFERQQMKDNESVKEYSDRLIDLANKIRILGSEMKDERLVQNALQAQEQRRLMRRDEPVESALQAKSKMYTERQKKTQFNQGKQQKSKGESLGGKEGNSDATNYNRRGKQGSWEPCQYCGRNNHPHYKCWRKPDMKCRFCHKMGHAEIICREKKSQQQQANTPQAAPTEVEQLFAISFFNSEVDSGSWLVDSGCTHHMTSDLSLFCDLDESFVSRVKIGNGEYITVKGRGNVIIKGPNVSKLISDVLYVPKVDQNLLCVGQLVQKGYKVIFENEECLIIDSTGEVLFNIPMKFKCFTFDPQEGSERALKVQYDEFGVWHRRLGHCHNK</sequence>
<protein>
    <recommendedName>
        <fullName evidence="2">Retrovirus-related Pol polyprotein from transposon TNT 1-94-like beta-barrel domain-containing protein</fullName>
    </recommendedName>
</protein>
<evidence type="ECO:0000313" key="4">
    <source>
        <dbReference type="Proteomes" id="UP001159364"/>
    </source>
</evidence>
<gene>
    <name evidence="3" type="ORF">K2173_026005</name>
</gene>
<dbReference type="PANTHER" id="PTHR35317">
    <property type="entry name" value="OS04G0629600 PROTEIN"/>
    <property type="match status" value="1"/>
</dbReference>
<dbReference type="Pfam" id="PF22936">
    <property type="entry name" value="Pol_BBD"/>
    <property type="match status" value="1"/>
</dbReference>
<dbReference type="GO" id="GO:0003676">
    <property type="term" value="F:nucleic acid binding"/>
    <property type="evidence" value="ECO:0007669"/>
    <property type="project" value="InterPro"/>
</dbReference>